<protein>
    <submittedName>
        <fullName evidence="5">LytR family transcriptional regulator</fullName>
    </submittedName>
</protein>
<organism evidence="5 6">
    <name type="scientific">Antrihabitans cavernicola</name>
    <dbReference type="NCBI Taxonomy" id="2495913"/>
    <lineage>
        <taxon>Bacteria</taxon>
        <taxon>Bacillati</taxon>
        <taxon>Actinomycetota</taxon>
        <taxon>Actinomycetes</taxon>
        <taxon>Mycobacteriales</taxon>
        <taxon>Nocardiaceae</taxon>
        <taxon>Antrihabitans</taxon>
    </lineage>
</organism>
<accession>A0A5A7S8M9</accession>
<feature type="region of interest" description="Disordered" evidence="2">
    <location>
        <begin position="458"/>
        <end position="517"/>
    </location>
</feature>
<dbReference type="OrthoDB" id="9782542at2"/>
<dbReference type="InterPro" id="IPR004474">
    <property type="entry name" value="LytR_CpsA_psr"/>
</dbReference>
<comment type="caution">
    <text evidence="5">The sequence shown here is derived from an EMBL/GenBank/DDBJ whole genome shotgun (WGS) entry which is preliminary data.</text>
</comment>
<dbReference type="InterPro" id="IPR027381">
    <property type="entry name" value="LytR/CpsA/Psr_C"/>
</dbReference>
<dbReference type="Gene3D" id="3.30.70.2390">
    <property type="match status" value="1"/>
</dbReference>
<evidence type="ECO:0000313" key="6">
    <source>
        <dbReference type="Proteomes" id="UP000322244"/>
    </source>
</evidence>
<evidence type="ECO:0000256" key="1">
    <source>
        <dbReference type="ARBA" id="ARBA00006068"/>
    </source>
</evidence>
<evidence type="ECO:0000256" key="2">
    <source>
        <dbReference type="SAM" id="MobiDB-lite"/>
    </source>
</evidence>
<evidence type="ECO:0000313" key="5">
    <source>
        <dbReference type="EMBL" id="KAA0021277.1"/>
    </source>
</evidence>
<dbReference type="PANTHER" id="PTHR33392:SF6">
    <property type="entry name" value="POLYISOPRENYL-TEICHOIC ACID--PEPTIDOGLYCAN TEICHOIC ACID TRANSFERASE TAGU"/>
    <property type="match status" value="1"/>
</dbReference>
<reference evidence="5 6" key="1">
    <citation type="submission" date="2019-07" db="EMBL/GenBank/DDBJ databases">
        <title>Rhodococcus cavernicolus sp. nov., isolated from a cave.</title>
        <authorList>
            <person name="Lee S.D."/>
        </authorList>
    </citation>
    <scope>NUCLEOTIDE SEQUENCE [LARGE SCALE GENOMIC DNA]</scope>
    <source>
        <strain evidence="5 6">C1-24</strain>
    </source>
</reference>
<sequence length="517" mass="53746">MGRSLVALVALLVVVGTGAGWGAYRSATANFTQSGALDDEPDSGSGEQNILIMGLDSRLDEKGQPLPSDIYDALHAGDQNVGGYNSNVLMLLHIPGDGSKATAISIPRDDYVDLAGCDQAPCKGKIKQAYGVAYQGAKDKLTAAGVTDQQQLEQQSREAGRKAEVSTVRKFLGGVPIDHFVEVTLVAFFQIAQVVQPIEVCLNEDTSDDYSGAQFHKGVQEIDAKQATAFVRQRRDPNTDLNFTDLDRDRRQQAFIVSLSRKLEQNGTLTNFGQLQGILDVAKQNIAIDKDLDLAALAKSASTFTGGNVSFYTLPIDHFGQTDDGEDVNMVDLPTIHAIVGQLIGHQSQTSATTTPTTTAPPTAVSDAASTTLDVVNASGQTGQAAQLEDNLSSRGFVQGSASNGDIAAASSVEYGRGAQQQAGELATMLGGGLSAAANADIPSNTVRLTVGTSFTLPSSISDTADRTATSAVSSDSTTTTAPPTSVTAVPATGHGDNAPVPTDLSALSGADVPCVK</sequence>
<feature type="domain" description="LytR/CpsA/Psr regulator C-terminal" evidence="4">
    <location>
        <begin position="371"/>
        <end position="455"/>
    </location>
</feature>
<evidence type="ECO:0000259" key="3">
    <source>
        <dbReference type="Pfam" id="PF03816"/>
    </source>
</evidence>
<proteinExistence type="inferred from homology"/>
<dbReference type="PANTHER" id="PTHR33392">
    <property type="entry name" value="POLYISOPRENYL-TEICHOIC ACID--PEPTIDOGLYCAN TEICHOIC ACID TRANSFERASE TAGU"/>
    <property type="match status" value="1"/>
</dbReference>
<evidence type="ECO:0000259" key="4">
    <source>
        <dbReference type="Pfam" id="PF13399"/>
    </source>
</evidence>
<dbReference type="NCBIfam" id="TIGR00350">
    <property type="entry name" value="lytR_cpsA_psr"/>
    <property type="match status" value="1"/>
</dbReference>
<dbReference type="InterPro" id="IPR050922">
    <property type="entry name" value="LytR/CpsA/Psr_CW_biosynth"/>
</dbReference>
<dbReference type="EMBL" id="VLNY01000011">
    <property type="protein sequence ID" value="KAA0021277.1"/>
    <property type="molecule type" value="Genomic_DNA"/>
</dbReference>
<comment type="similarity">
    <text evidence="1">Belongs to the LytR/CpsA/Psr (LCP) family.</text>
</comment>
<dbReference type="Gene3D" id="3.40.630.190">
    <property type="entry name" value="LCP protein"/>
    <property type="match status" value="1"/>
</dbReference>
<gene>
    <name evidence="5" type="ORF">FOY51_19975</name>
</gene>
<feature type="compositionally biased region" description="Low complexity" evidence="2">
    <location>
        <begin position="467"/>
        <end position="493"/>
    </location>
</feature>
<name>A0A5A7S8M9_9NOCA</name>
<dbReference type="Proteomes" id="UP000322244">
    <property type="component" value="Unassembled WGS sequence"/>
</dbReference>
<feature type="domain" description="Cell envelope-related transcriptional attenuator" evidence="3">
    <location>
        <begin position="85"/>
        <end position="264"/>
    </location>
</feature>
<dbReference type="Pfam" id="PF13399">
    <property type="entry name" value="LytR_C"/>
    <property type="match status" value="1"/>
</dbReference>
<keyword evidence="6" id="KW-1185">Reference proteome</keyword>
<dbReference type="Pfam" id="PF03816">
    <property type="entry name" value="LytR_cpsA_psr"/>
    <property type="match status" value="1"/>
</dbReference>
<dbReference type="AlphaFoldDB" id="A0A5A7S8M9"/>